<keyword evidence="3" id="KW-1185">Reference proteome</keyword>
<dbReference type="EMBL" id="KN825051">
    <property type="protein sequence ID" value="KIK95276.1"/>
    <property type="molecule type" value="Genomic_DNA"/>
</dbReference>
<sequence length="81" mass="8855">HCCVCHPPLSRSFPQPLLLLLCSYCCAGCSSVWVSCQEHARIYAKRTLKMAGGNQEHSTQSYNTPRMSVTAVVESVAPISN</sequence>
<evidence type="ECO:0000313" key="2">
    <source>
        <dbReference type="EMBL" id="KIK95276.1"/>
    </source>
</evidence>
<dbReference type="AlphaFoldDB" id="A0A0D0DYH0"/>
<keyword evidence="1" id="KW-0812">Transmembrane</keyword>
<keyword evidence="1" id="KW-1133">Transmembrane helix</keyword>
<evidence type="ECO:0000313" key="3">
    <source>
        <dbReference type="Proteomes" id="UP000054538"/>
    </source>
</evidence>
<proteinExistence type="predicted"/>
<reference evidence="2 3" key="1">
    <citation type="submission" date="2014-04" db="EMBL/GenBank/DDBJ databases">
        <authorList>
            <consortium name="DOE Joint Genome Institute"/>
            <person name="Kuo A."/>
            <person name="Kohler A."/>
            <person name="Jargeat P."/>
            <person name="Nagy L.G."/>
            <person name="Floudas D."/>
            <person name="Copeland A."/>
            <person name="Barry K.W."/>
            <person name="Cichocki N."/>
            <person name="Veneault-Fourrey C."/>
            <person name="LaButti K."/>
            <person name="Lindquist E.A."/>
            <person name="Lipzen A."/>
            <person name="Lundell T."/>
            <person name="Morin E."/>
            <person name="Murat C."/>
            <person name="Sun H."/>
            <person name="Tunlid A."/>
            <person name="Henrissat B."/>
            <person name="Grigoriev I.V."/>
            <person name="Hibbett D.S."/>
            <person name="Martin F."/>
            <person name="Nordberg H.P."/>
            <person name="Cantor M.N."/>
            <person name="Hua S.X."/>
        </authorList>
    </citation>
    <scope>NUCLEOTIDE SEQUENCE [LARGE SCALE GENOMIC DNA]</scope>
    <source>
        <strain evidence="2 3">Ve08.2h10</strain>
    </source>
</reference>
<dbReference type="InParanoid" id="A0A0D0DYH0"/>
<feature type="non-terminal residue" evidence="2">
    <location>
        <position position="1"/>
    </location>
</feature>
<name>A0A0D0DYH0_9AGAM</name>
<keyword evidence="1" id="KW-0472">Membrane</keyword>
<protein>
    <submittedName>
        <fullName evidence="2">Uncharacterized protein</fullName>
    </submittedName>
</protein>
<reference evidence="3" key="2">
    <citation type="submission" date="2015-01" db="EMBL/GenBank/DDBJ databases">
        <title>Evolutionary Origins and Diversification of the Mycorrhizal Mutualists.</title>
        <authorList>
            <consortium name="DOE Joint Genome Institute"/>
            <consortium name="Mycorrhizal Genomics Consortium"/>
            <person name="Kohler A."/>
            <person name="Kuo A."/>
            <person name="Nagy L.G."/>
            <person name="Floudas D."/>
            <person name="Copeland A."/>
            <person name="Barry K.W."/>
            <person name="Cichocki N."/>
            <person name="Veneault-Fourrey C."/>
            <person name="LaButti K."/>
            <person name="Lindquist E.A."/>
            <person name="Lipzen A."/>
            <person name="Lundell T."/>
            <person name="Morin E."/>
            <person name="Murat C."/>
            <person name="Riley R."/>
            <person name="Ohm R."/>
            <person name="Sun H."/>
            <person name="Tunlid A."/>
            <person name="Henrissat B."/>
            <person name="Grigoriev I.V."/>
            <person name="Hibbett D.S."/>
            <person name="Martin F."/>
        </authorList>
    </citation>
    <scope>NUCLEOTIDE SEQUENCE [LARGE SCALE GENOMIC DNA]</scope>
    <source>
        <strain evidence="3">Ve08.2h10</strain>
    </source>
</reference>
<gene>
    <name evidence="2" type="ORF">PAXRUDRAFT_393303</name>
</gene>
<organism evidence="2 3">
    <name type="scientific">Paxillus rubicundulus Ve08.2h10</name>
    <dbReference type="NCBI Taxonomy" id="930991"/>
    <lineage>
        <taxon>Eukaryota</taxon>
        <taxon>Fungi</taxon>
        <taxon>Dikarya</taxon>
        <taxon>Basidiomycota</taxon>
        <taxon>Agaricomycotina</taxon>
        <taxon>Agaricomycetes</taxon>
        <taxon>Agaricomycetidae</taxon>
        <taxon>Boletales</taxon>
        <taxon>Paxilineae</taxon>
        <taxon>Paxillaceae</taxon>
        <taxon>Paxillus</taxon>
    </lineage>
</organism>
<accession>A0A0D0DYH0</accession>
<evidence type="ECO:0000256" key="1">
    <source>
        <dbReference type="SAM" id="Phobius"/>
    </source>
</evidence>
<dbReference type="HOGENOM" id="CLU_2580349_0_0_1"/>
<feature type="transmembrane region" description="Helical" evidence="1">
    <location>
        <begin position="17"/>
        <end position="36"/>
    </location>
</feature>
<dbReference type="Proteomes" id="UP000054538">
    <property type="component" value="Unassembled WGS sequence"/>
</dbReference>